<name>A0ABU6KCW7_9BACI</name>
<dbReference type="SUPFAM" id="SSF56529">
    <property type="entry name" value="FAH"/>
    <property type="match status" value="1"/>
</dbReference>
<dbReference type="InterPro" id="IPR011234">
    <property type="entry name" value="Fumarylacetoacetase-like_C"/>
</dbReference>
<protein>
    <submittedName>
        <fullName evidence="4">Fumarylacetoacetate hydrolase family protein</fullName>
    </submittedName>
</protein>
<reference evidence="4 5" key="1">
    <citation type="journal article" date="2024" name="Int. J. Syst. Evol. Microbiol.">
        <title>Virgibacillus tibetensis sp. nov., isolated from salt lake on the Tibetan Plateau of China.</title>
        <authorList>
            <person name="Phurbu D."/>
            <person name="Liu Z.-X."/>
            <person name="Wang R."/>
            <person name="Zheng Y.-Y."/>
            <person name="Liu H.-C."/>
            <person name="Zhou Y.-G."/>
            <person name="Yu Y.-J."/>
            <person name="Li A.-H."/>
        </authorList>
    </citation>
    <scope>NUCLEOTIDE SEQUENCE [LARGE SCALE GENOMIC DNA]</scope>
    <source>
        <strain evidence="4 5">C22-A2</strain>
    </source>
</reference>
<dbReference type="GO" id="GO:0016787">
    <property type="term" value="F:hydrolase activity"/>
    <property type="evidence" value="ECO:0007669"/>
    <property type="project" value="UniProtKB-KW"/>
</dbReference>
<dbReference type="PANTHER" id="PTHR42796:SF4">
    <property type="entry name" value="FUMARYLACETOACETATE HYDROLASE DOMAIN-CONTAINING PROTEIN 2A"/>
    <property type="match status" value="1"/>
</dbReference>
<keyword evidence="5" id="KW-1185">Reference proteome</keyword>
<dbReference type="Pfam" id="PF01557">
    <property type="entry name" value="FAA_hydrolase"/>
    <property type="match status" value="1"/>
</dbReference>
<proteinExistence type="inferred from homology"/>
<dbReference type="PANTHER" id="PTHR42796">
    <property type="entry name" value="FUMARYLACETOACETATE HYDROLASE DOMAIN-CONTAINING PROTEIN 2A-RELATED"/>
    <property type="match status" value="1"/>
</dbReference>
<dbReference type="InterPro" id="IPR012686">
    <property type="entry name" value="HPA_isomer/decarb_N"/>
</dbReference>
<sequence length="262" mass="29125">MYRAKAKFTGSEQVDDIRINFIDEVKWNGKTYKKNTLSFQAPVSGTIYGTLFNFRDQQKAMKEKFHEMPYNEPPIRPVLYIKPRNTINSHQHPIPVPSGKSGVEVNATIGVIIGRNATHLTKQDALSYVDGYTVVNDVSTAHDSFFRPAIKNKARDGFCSVGPWIIAREEVPDLNQLMIRTFCNGDLVHVSNTKNLVRSIPQLLAEVTEFMTLYKGDMLLIGIPNNAPIASPGDTVKIVIDQIGTLVNPIIEESTIKPGGAL</sequence>
<comment type="caution">
    <text evidence="4">The sequence shown here is derived from an EMBL/GenBank/DDBJ whole genome shotgun (WGS) entry which is preliminary data.</text>
</comment>
<evidence type="ECO:0000313" key="5">
    <source>
        <dbReference type="Proteomes" id="UP001335737"/>
    </source>
</evidence>
<dbReference type="NCBIfam" id="TIGR02305">
    <property type="entry name" value="HpaG-N-term"/>
    <property type="match status" value="1"/>
</dbReference>
<dbReference type="InterPro" id="IPR051121">
    <property type="entry name" value="FAH"/>
</dbReference>
<evidence type="ECO:0000259" key="3">
    <source>
        <dbReference type="Pfam" id="PF01557"/>
    </source>
</evidence>
<dbReference type="EMBL" id="JARZFX010000002">
    <property type="protein sequence ID" value="MEC5422995.1"/>
    <property type="molecule type" value="Genomic_DNA"/>
</dbReference>
<dbReference type="RefSeq" id="WP_327606565.1">
    <property type="nucleotide sequence ID" value="NZ_JARZFX010000002.1"/>
</dbReference>
<organism evidence="4 5">
    <name type="scientific">Virgibacillus tibetensis</name>
    <dbReference type="NCBI Taxonomy" id="3042313"/>
    <lineage>
        <taxon>Bacteria</taxon>
        <taxon>Bacillati</taxon>
        <taxon>Bacillota</taxon>
        <taxon>Bacilli</taxon>
        <taxon>Bacillales</taxon>
        <taxon>Bacillaceae</taxon>
        <taxon>Virgibacillus</taxon>
    </lineage>
</organism>
<comment type="similarity">
    <text evidence="1">Belongs to the FAH family.</text>
</comment>
<gene>
    <name evidence="4" type="ORF">QGM71_05715</name>
</gene>
<dbReference type="InterPro" id="IPR036663">
    <property type="entry name" value="Fumarylacetoacetase_C_sf"/>
</dbReference>
<evidence type="ECO:0000256" key="2">
    <source>
        <dbReference type="ARBA" id="ARBA00022723"/>
    </source>
</evidence>
<dbReference type="Gene3D" id="3.90.850.10">
    <property type="entry name" value="Fumarylacetoacetase-like, C-terminal domain"/>
    <property type="match status" value="1"/>
</dbReference>
<keyword evidence="2" id="KW-0479">Metal-binding</keyword>
<keyword evidence="4" id="KW-0378">Hydrolase</keyword>
<feature type="domain" description="Fumarylacetoacetase-like C-terminal" evidence="3">
    <location>
        <begin position="46"/>
        <end position="250"/>
    </location>
</feature>
<evidence type="ECO:0000256" key="1">
    <source>
        <dbReference type="ARBA" id="ARBA00010211"/>
    </source>
</evidence>
<dbReference type="Proteomes" id="UP001335737">
    <property type="component" value="Unassembled WGS sequence"/>
</dbReference>
<evidence type="ECO:0000313" key="4">
    <source>
        <dbReference type="EMBL" id="MEC5422995.1"/>
    </source>
</evidence>
<accession>A0ABU6KCW7</accession>